<reference evidence="2 3" key="1">
    <citation type="submission" date="2018-05" db="EMBL/GenBank/DDBJ databases">
        <title>Marinifilum breve JC075T sp. nov., a marine bacterium isolated from Yongle Blue Hole in the South China Sea.</title>
        <authorList>
            <person name="Fu T."/>
        </authorList>
    </citation>
    <scope>NUCLEOTIDE SEQUENCE [LARGE SCALE GENOMIC DNA]</scope>
    <source>
        <strain evidence="2 3">JC075</strain>
    </source>
</reference>
<dbReference type="OrthoDB" id="189831at2"/>
<dbReference type="EMBL" id="QFLI01000015">
    <property type="protein sequence ID" value="PXX95413.1"/>
    <property type="molecule type" value="Genomic_DNA"/>
</dbReference>
<name>A0A2V3ZQI4_9BACT</name>
<sequence length="194" mass="21037">MILQISDWWSAMDIVEKIYWGISVPFSVLFLIQMVMTFLGGDVDDVAADGDADVSGDTGIDFQFLTLKNLIAFFTIFGWTGLICLHMGFGPGLATFIATIAGLIMMVIMASIMYFMGKLTEEGTLNLNNAIGKVGNVYLTIPGNRKGMGKVQIQVQGLQTLDAITDAENDIKTGAVVEVVEILNDQILVVYPIG</sequence>
<comment type="caution">
    <text evidence="2">The sequence shown here is derived from an EMBL/GenBank/DDBJ whole genome shotgun (WGS) entry which is preliminary data.</text>
</comment>
<protein>
    <recommendedName>
        <fullName evidence="4">Serine protease</fullName>
    </recommendedName>
</protein>
<feature type="transmembrane region" description="Helical" evidence="1">
    <location>
        <begin position="70"/>
        <end position="89"/>
    </location>
</feature>
<evidence type="ECO:0000313" key="2">
    <source>
        <dbReference type="EMBL" id="PXX95413.1"/>
    </source>
</evidence>
<accession>A0A2V3ZQI4</accession>
<feature type="transmembrane region" description="Helical" evidence="1">
    <location>
        <begin position="18"/>
        <end position="39"/>
    </location>
</feature>
<dbReference type="Proteomes" id="UP000248079">
    <property type="component" value="Unassembled WGS sequence"/>
</dbReference>
<dbReference type="InterPro" id="IPR012340">
    <property type="entry name" value="NA-bd_OB-fold"/>
</dbReference>
<evidence type="ECO:0000256" key="1">
    <source>
        <dbReference type="SAM" id="Phobius"/>
    </source>
</evidence>
<organism evidence="2 3">
    <name type="scientific">Marinifilum breve</name>
    <dbReference type="NCBI Taxonomy" id="2184082"/>
    <lineage>
        <taxon>Bacteria</taxon>
        <taxon>Pseudomonadati</taxon>
        <taxon>Bacteroidota</taxon>
        <taxon>Bacteroidia</taxon>
        <taxon>Marinilabiliales</taxon>
        <taxon>Marinifilaceae</taxon>
    </lineage>
</organism>
<feature type="transmembrane region" description="Helical" evidence="1">
    <location>
        <begin position="95"/>
        <end position="116"/>
    </location>
</feature>
<evidence type="ECO:0000313" key="3">
    <source>
        <dbReference type="Proteomes" id="UP000248079"/>
    </source>
</evidence>
<keyword evidence="1" id="KW-0472">Membrane</keyword>
<evidence type="ECO:0008006" key="4">
    <source>
        <dbReference type="Google" id="ProtNLM"/>
    </source>
</evidence>
<keyword evidence="1" id="KW-0812">Transmembrane</keyword>
<dbReference type="Gene3D" id="2.40.50.140">
    <property type="entry name" value="Nucleic acid-binding proteins"/>
    <property type="match status" value="1"/>
</dbReference>
<gene>
    <name evidence="2" type="ORF">DF185_22095</name>
</gene>
<dbReference type="AlphaFoldDB" id="A0A2V3ZQI4"/>
<keyword evidence="1" id="KW-1133">Transmembrane helix</keyword>
<proteinExistence type="predicted"/>
<dbReference type="RefSeq" id="WP_110363787.1">
    <property type="nucleotide sequence ID" value="NZ_QFLI01000015.1"/>
</dbReference>
<keyword evidence="3" id="KW-1185">Reference proteome</keyword>